<dbReference type="Proteomes" id="UP000245263">
    <property type="component" value="Chromosome 1"/>
</dbReference>
<protein>
    <recommendedName>
        <fullName evidence="3">Lipoprotein</fullName>
    </recommendedName>
</protein>
<accession>A0ABN6KMR5</accession>
<reference evidence="1 2" key="1">
    <citation type="submission" date="2021-08" db="EMBL/GenBank/DDBJ databases">
        <title>Complete genome sequence of Leptospira kobayashii strain E30.</title>
        <authorList>
            <person name="Nakao R."/>
            <person name="Nakamura S."/>
            <person name="Masuzawa T."/>
            <person name="Koizumi N."/>
        </authorList>
    </citation>
    <scope>NUCLEOTIDE SEQUENCE [LARGE SCALE GENOMIC DNA]</scope>
    <source>
        <strain evidence="1 2">E30</strain>
    </source>
</reference>
<sequence>MLTEAIGSQTLPSILMKKNLLLLNIVCLLLFNCDKLKPRKNENKNDENLLLGLSLINAANQIPCTNVTVSSKDLVINPPVNLCYKQTYTEGNTFVFLYFPETGTYTLDSYYKPGTSKRLNAILRTCDNPSTCIQEAESSSVNSKIIDTFIPSGTVATGKSFEITITEAKTYRLVQYLVSSTGPSIYICISGCPSTSSTDNYVSTKITKNK</sequence>
<evidence type="ECO:0000313" key="2">
    <source>
        <dbReference type="Proteomes" id="UP000245263"/>
    </source>
</evidence>
<keyword evidence="2" id="KW-1185">Reference proteome</keyword>
<evidence type="ECO:0008006" key="3">
    <source>
        <dbReference type="Google" id="ProtNLM"/>
    </source>
</evidence>
<dbReference type="EMBL" id="AP025028">
    <property type="protein sequence ID" value="BDA80532.1"/>
    <property type="molecule type" value="Genomic_DNA"/>
</dbReference>
<gene>
    <name evidence="1" type="ORF">LPTSP3_g34620</name>
</gene>
<evidence type="ECO:0000313" key="1">
    <source>
        <dbReference type="EMBL" id="BDA80532.1"/>
    </source>
</evidence>
<organism evidence="1 2">
    <name type="scientific">Leptospira kobayashii</name>
    <dbReference type="NCBI Taxonomy" id="1917830"/>
    <lineage>
        <taxon>Bacteria</taxon>
        <taxon>Pseudomonadati</taxon>
        <taxon>Spirochaetota</taxon>
        <taxon>Spirochaetia</taxon>
        <taxon>Leptospirales</taxon>
        <taxon>Leptospiraceae</taxon>
        <taxon>Leptospira</taxon>
    </lineage>
</organism>
<proteinExistence type="predicted"/>
<name>A0ABN6KMR5_9LEPT</name>